<dbReference type="Proteomes" id="UP001596540">
    <property type="component" value="Unassembled WGS sequence"/>
</dbReference>
<dbReference type="SUPFAM" id="SSF53335">
    <property type="entry name" value="S-adenosyl-L-methionine-dependent methyltransferases"/>
    <property type="match status" value="1"/>
</dbReference>
<dbReference type="InterPro" id="IPR013217">
    <property type="entry name" value="Methyltransf_12"/>
</dbReference>
<keyword evidence="3" id="KW-1185">Reference proteome</keyword>
<evidence type="ECO:0000313" key="3">
    <source>
        <dbReference type="Proteomes" id="UP001596540"/>
    </source>
</evidence>
<protein>
    <submittedName>
        <fullName evidence="2">Class I SAM-dependent methyltransferase</fullName>
        <ecNumber evidence="2">2.1.1.222</ecNumber>
        <ecNumber evidence="2">2.1.1.64</ecNumber>
    </submittedName>
</protein>
<dbReference type="RefSeq" id="WP_379872430.1">
    <property type="nucleotide sequence ID" value="NZ_JBHTBH010000009.1"/>
</dbReference>
<organism evidence="2 3">
    <name type="scientific">Marinactinospora rubrisoli</name>
    <dbReference type="NCBI Taxonomy" id="2715399"/>
    <lineage>
        <taxon>Bacteria</taxon>
        <taxon>Bacillati</taxon>
        <taxon>Actinomycetota</taxon>
        <taxon>Actinomycetes</taxon>
        <taxon>Streptosporangiales</taxon>
        <taxon>Nocardiopsidaceae</taxon>
        <taxon>Marinactinospora</taxon>
    </lineage>
</organism>
<dbReference type="CDD" id="cd02440">
    <property type="entry name" value="AdoMet_MTases"/>
    <property type="match status" value="1"/>
</dbReference>
<dbReference type="InterPro" id="IPR029063">
    <property type="entry name" value="SAM-dependent_MTases_sf"/>
</dbReference>
<gene>
    <name evidence="2" type="ORF">ACFQRF_18755</name>
</gene>
<dbReference type="EMBL" id="JBHTBH010000009">
    <property type="protein sequence ID" value="MFC7329776.1"/>
    <property type="molecule type" value="Genomic_DNA"/>
</dbReference>
<dbReference type="GO" id="GO:0061542">
    <property type="term" value="F:3-demethylubiquinol 3-O-methyltransferase activity"/>
    <property type="evidence" value="ECO:0007669"/>
    <property type="project" value="UniProtKB-EC"/>
</dbReference>
<comment type="caution">
    <text evidence="2">The sequence shown here is derived from an EMBL/GenBank/DDBJ whole genome shotgun (WGS) entry which is preliminary data.</text>
</comment>
<dbReference type="Pfam" id="PF08242">
    <property type="entry name" value="Methyltransf_12"/>
    <property type="match status" value="1"/>
</dbReference>
<name>A0ABW2KII7_9ACTN</name>
<dbReference type="GO" id="GO:0032259">
    <property type="term" value="P:methylation"/>
    <property type="evidence" value="ECO:0007669"/>
    <property type="project" value="UniProtKB-KW"/>
</dbReference>
<dbReference type="EC" id="2.1.1.64" evidence="2"/>
<dbReference type="GO" id="GO:0102208">
    <property type="term" value="F:2-polyprenyl-6-hydroxyphenol methylase activity"/>
    <property type="evidence" value="ECO:0007669"/>
    <property type="project" value="UniProtKB-EC"/>
</dbReference>
<feature type="domain" description="Methyltransferase type 12" evidence="1">
    <location>
        <begin position="42"/>
        <end position="141"/>
    </location>
</feature>
<evidence type="ECO:0000313" key="2">
    <source>
        <dbReference type="EMBL" id="MFC7329776.1"/>
    </source>
</evidence>
<evidence type="ECO:0000259" key="1">
    <source>
        <dbReference type="Pfam" id="PF08242"/>
    </source>
</evidence>
<accession>A0ABW2KII7</accession>
<dbReference type="EC" id="2.1.1.222" evidence="2"/>
<keyword evidence="2" id="KW-0489">Methyltransferase</keyword>
<keyword evidence="2" id="KW-0808">Transferase</keyword>
<sequence>MADHYEASAEFIDMMIAPWWEQAGGVLTGALAGLDPAAGPIVDAGAGSGRGLALIDRAVPGADLLAVEPSPGMRAALFARLLPDERLRSRVTVLPCGLLDARLPDRLGAVVALNVIGHFPPADRQRLWETAARRLSPQGRVVLNLSPPHEPVRIPPARMADVRLGWHAYEGWAEAEPSGEGRLTWRMTYRVLDGARTVSEAVVEYDWWLLTEDGLRAETAAHGLAAEPHGPRETGCYIVRPAATG</sequence>
<reference evidence="3" key="1">
    <citation type="journal article" date="2019" name="Int. J. Syst. Evol. Microbiol.">
        <title>The Global Catalogue of Microorganisms (GCM) 10K type strain sequencing project: providing services to taxonomists for standard genome sequencing and annotation.</title>
        <authorList>
            <consortium name="The Broad Institute Genomics Platform"/>
            <consortium name="The Broad Institute Genome Sequencing Center for Infectious Disease"/>
            <person name="Wu L."/>
            <person name="Ma J."/>
        </authorList>
    </citation>
    <scope>NUCLEOTIDE SEQUENCE [LARGE SCALE GENOMIC DNA]</scope>
    <source>
        <strain evidence="3">CGMCC 4.7382</strain>
    </source>
</reference>
<dbReference type="Gene3D" id="3.40.50.150">
    <property type="entry name" value="Vaccinia Virus protein VP39"/>
    <property type="match status" value="1"/>
</dbReference>
<proteinExistence type="predicted"/>